<keyword evidence="6" id="KW-0539">Nucleus</keyword>
<gene>
    <name evidence="9" type="ORF">FB192DRAFT_1383094</name>
</gene>
<comment type="similarity">
    <text evidence="3">Belongs to the CENP-K/MCM22 family.</text>
</comment>
<name>A0A8H4BGF5_MUCCL</name>
<comment type="caution">
    <text evidence="9">The sequence shown here is derived from an EMBL/GenBank/DDBJ whole genome shotgun (WGS) entry which is preliminary data.</text>
</comment>
<protein>
    <submittedName>
        <fullName evidence="9">Uncharacterized protein</fullName>
    </submittedName>
</protein>
<accession>A0A8H4BGF5</accession>
<organism evidence="9 10">
    <name type="scientific">Mucor circinelloides f. lusitanicus</name>
    <name type="common">Mucor racemosus var. lusitanicus</name>
    <dbReference type="NCBI Taxonomy" id="29924"/>
    <lineage>
        <taxon>Eukaryota</taxon>
        <taxon>Fungi</taxon>
        <taxon>Fungi incertae sedis</taxon>
        <taxon>Mucoromycota</taxon>
        <taxon>Mucoromycotina</taxon>
        <taxon>Mucoromycetes</taxon>
        <taxon>Mucorales</taxon>
        <taxon>Mucorineae</taxon>
        <taxon>Mucoraceae</taxon>
        <taxon>Mucor</taxon>
    </lineage>
</organism>
<dbReference type="Pfam" id="PF11802">
    <property type="entry name" value="CENP-K"/>
    <property type="match status" value="1"/>
</dbReference>
<evidence type="ECO:0000313" key="9">
    <source>
        <dbReference type="EMBL" id="KAF1800932.1"/>
    </source>
</evidence>
<dbReference type="AlphaFoldDB" id="A0A8H4BGF5"/>
<feature type="coiled-coil region" evidence="8">
    <location>
        <begin position="142"/>
        <end position="183"/>
    </location>
</feature>
<dbReference type="GO" id="GO:0000775">
    <property type="term" value="C:chromosome, centromeric region"/>
    <property type="evidence" value="ECO:0007669"/>
    <property type="project" value="UniProtKB-SubCell"/>
</dbReference>
<evidence type="ECO:0000256" key="1">
    <source>
        <dbReference type="ARBA" id="ARBA00004123"/>
    </source>
</evidence>
<reference evidence="9 10" key="1">
    <citation type="submission" date="2019-09" db="EMBL/GenBank/DDBJ databases">
        <authorList>
            <consortium name="DOE Joint Genome Institute"/>
            <person name="Mondo S.J."/>
            <person name="Navarro-Mendoza M.I."/>
            <person name="Perez-Arques C."/>
            <person name="Panchal S."/>
            <person name="Nicolas F.E."/>
            <person name="Ganguly P."/>
            <person name="Pangilinan J."/>
            <person name="Grigoriev I."/>
            <person name="Heitman J."/>
            <person name="Sanya K."/>
            <person name="Garre V."/>
        </authorList>
    </citation>
    <scope>NUCLEOTIDE SEQUENCE [LARGE SCALE GENOMIC DNA]</scope>
    <source>
        <strain evidence="9 10">MU402</strain>
    </source>
</reference>
<keyword evidence="4" id="KW-0158">Chromosome</keyword>
<dbReference type="GO" id="GO:0005634">
    <property type="term" value="C:nucleus"/>
    <property type="evidence" value="ECO:0007669"/>
    <property type="project" value="UniProtKB-SubCell"/>
</dbReference>
<dbReference type="GO" id="GO:0051382">
    <property type="term" value="P:kinetochore assembly"/>
    <property type="evidence" value="ECO:0007669"/>
    <property type="project" value="InterPro"/>
</dbReference>
<dbReference type="InterPro" id="IPR020993">
    <property type="entry name" value="Centromere_CenpK"/>
</dbReference>
<evidence type="ECO:0000256" key="7">
    <source>
        <dbReference type="ARBA" id="ARBA00023328"/>
    </source>
</evidence>
<evidence type="ECO:0000256" key="5">
    <source>
        <dbReference type="ARBA" id="ARBA00023054"/>
    </source>
</evidence>
<evidence type="ECO:0000256" key="4">
    <source>
        <dbReference type="ARBA" id="ARBA00022454"/>
    </source>
</evidence>
<proteinExistence type="inferred from homology"/>
<dbReference type="Proteomes" id="UP000469890">
    <property type="component" value="Unassembled WGS sequence"/>
</dbReference>
<keyword evidence="7" id="KW-0137">Centromere</keyword>
<evidence type="ECO:0000256" key="8">
    <source>
        <dbReference type="SAM" id="Coils"/>
    </source>
</evidence>
<evidence type="ECO:0000256" key="6">
    <source>
        <dbReference type="ARBA" id="ARBA00023242"/>
    </source>
</evidence>
<dbReference type="GO" id="GO:0000070">
    <property type="term" value="P:mitotic sister chromatid segregation"/>
    <property type="evidence" value="ECO:0007669"/>
    <property type="project" value="TreeGrafter"/>
</dbReference>
<dbReference type="PANTHER" id="PTHR14401:SF6">
    <property type="entry name" value="CENTROMERE PROTEIN K"/>
    <property type="match status" value="1"/>
</dbReference>
<dbReference type="PANTHER" id="PTHR14401">
    <property type="entry name" value="CENTROMERE PROTEIN K"/>
    <property type="match status" value="1"/>
</dbReference>
<evidence type="ECO:0000313" key="10">
    <source>
        <dbReference type="Proteomes" id="UP000469890"/>
    </source>
</evidence>
<comment type="subcellular location">
    <subcellularLocation>
        <location evidence="2">Chromosome</location>
        <location evidence="2">Centromere</location>
    </subcellularLocation>
    <subcellularLocation>
        <location evidence="1">Nucleus</location>
    </subcellularLocation>
</comment>
<evidence type="ECO:0000256" key="2">
    <source>
        <dbReference type="ARBA" id="ARBA00004584"/>
    </source>
</evidence>
<keyword evidence="5 8" id="KW-0175">Coiled coil</keyword>
<evidence type="ECO:0000256" key="3">
    <source>
        <dbReference type="ARBA" id="ARBA00005795"/>
    </source>
</evidence>
<dbReference type="EMBL" id="JAAECE010000005">
    <property type="protein sequence ID" value="KAF1800932.1"/>
    <property type="molecule type" value="Genomic_DNA"/>
</dbReference>
<sequence length="294" mass="34128">MSLLESALHNIISQATQDYKDIATNDPVVQSSDDNTARGDHLDRILRAQQLEKKALWDKLYQLENSRIQDQANAVFSSKSEAVTSTARKQLQALMYEHREINNLVASEMANLDTMERPSDDILEIEFREDVDRQIKQYASLNQFAKKQLDHLTNMLREEKKVLSECEDVYAALKEKERELAQEAYVQSYPTQLRREQAEWDLQYKQDTHDLIDFLDEYYPPHPVDNAGDLGEQCELKELLEDLMNQAVDSPDNPYIKLVPGTYWTPYIQTLVKGGVVKYHPTDSSFIRINDFTY</sequence>